<dbReference type="CDD" id="cd00383">
    <property type="entry name" value="trans_reg_C"/>
    <property type="match status" value="1"/>
</dbReference>
<dbReference type="PROSITE" id="PS51755">
    <property type="entry name" value="OMPR_PHOB"/>
    <property type="match status" value="1"/>
</dbReference>
<dbReference type="PANTHER" id="PTHR48111">
    <property type="entry name" value="REGULATOR OF RPOS"/>
    <property type="match status" value="1"/>
</dbReference>
<dbReference type="EMBL" id="JAKJSC010000002">
    <property type="protein sequence ID" value="MDE5418798.1"/>
    <property type="molecule type" value="Genomic_DNA"/>
</dbReference>
<gene>
    <name evidence="8" type="ORF">L3049_12350</name>
</gene>
<dbReference type="InterPro" id="IPR036388">
    <property type="entry name" value="WH-like_DNA-bd_sf"/>
</dbReference>
<dbReference type="SMART" id="SM00862">
    <property type="entry name" value="Trans_reg_C"/>
    <property type="match status" value="1"/>
</dbReference>
<dbReference type="PANTHER" id="PTHR48111:SF40">
    <property type="entry name" value="PHOSPHATE REGULON TRANSCRIPTIONAL REGULATORY PROTEIN PHOB"/>
    <property type="match status" value="1"/>
</dbReference>
<organism evidence="8 9">
    <name type="scientific">Paralabilibaculum antarcticum</name>
    <dbReference type="NCBI Taxonomy" id="2912572"/>
    <lineage>
        <taxon>Bacteria</taxon>
        <taxon>Pseudomonadati</taxon>
        <taxon>Bacteroidota</taxon>
        <taxon>Bacteroidia</taxon>
        <taxon>Marinilabiliales</taxon>
        <taxon>Marinifilaceae</taxon>
        <taxon>Paralabilibaculum</taxon>
    </lineage>
</organism>
<dbReference type="InterPro" id="IPR039420">
    <property type="entry name" value="WalR-like"/>
</dbReference>
<reference evidence="8 9" key="1">
    <citation type="submission" date="2022-01" db="EMBL/GenBank/DDBJ databases">
        <title>Labilibaculum sp. nov, a marine bacterium isolated from Antarctica.</title>
        <authorList>
            <person name="Dai W."/>
        </authorList>
    </citation>
    <scope>NUCLEOTIDE SEQUENCE [LARGE SCALE GENOMIC DNA]</scope>
    <source>
        <strain evidence="8 9">DW002</strain>
    </source>
</reference>
<keyword evidence="2" id="KW-0902">Two-component regulatory system</keyword>
<dbReference type="SMART" id="SM00448">
    <property type="entry name" value="REC"/>
    <property type="match status" value="1"/>
</dbReference>
<keyword evidence="9" id="KW-1185">Reference proteome</keyword>
<evidence type="ECO:0000313" key="8">
    <source>
        <dbReference type="EMBL" id="MDE5418798.1"/>
    </source>
</evidence>
<accession>A0ABT5VWB3</accession>
<keyword evidence="1 4" id="KW-0597">Phosphoprotein</keyword>
<evidence type="ECO:0000259" key="6">
    <source>
        <dbReference type="PROSITE" id="PS50110"/>
    </source>
</evidence>
<comment type="caution">
    <text evidence="8">The sequence shown here is derived from an EMBL/GenBank/DDBJ whole genome shotgun (WGS) entry which is preliminary data.</text>
</comment>
<keyword evidence="3 5" id="KW-0238">DNA-binding</keyword>
<evidence type="ECO:0000256" key="5">
    <source>
        <dbReference type="PROSITE-ProRule" id="PRU01091"/>
    </source>
</evidence>
<dbReference type="Gene3D" id="1.10.10.10">
    <property type="entry name" value="Winged helix-like DNA-binding domain superfamily/Winged helix DNA-binding domain"/>
    <property type="match status" value="1"/>
</dbReference>
<dbReference type="Pfam" id="PF00072">
    <property type="entry name" value="Response_reg"/>
    <property type="match status" value="1"/>
</dbReference>
<name>A0ABT5VWB3_9BACT</name>
<evidence type="ECO:0000256" key="1">
    <source>
        <dbReference type="ARBA" id="ARBA00022553"/>
    </source>
</evidence>
<sequence>MKTKILYIEDEPNLGKIVYDTLLLRDFDVVWEKDGGLVMPHFESFNPDLCVLDIMLPNLDGYSLCEQIRSKYPSLPIIFLTAKTETADLVKGFEAGGTDYMRKPFSIEELIARIQNQLQLLQVSVKEKSISDLDFSEQIEIGKYAYFPKQYELKAPSGSIKLSSREGDLLHFLVGNGNHISQRKEILLKIWGDDSFFNSRNLDVYIKKLRNYFKEDSNVEIQTLRGKGYLFIVKNQQ</sequence>
<dbReference type="InterPro" id="IPR016032">
    <property type="entry name" value="Sig_transdc_resp-reg_C-effctor"/>
</dbReference>
<evidence type="ECO:0000313" key="9">
    <source>
        <dbReference type="Proteomes" id="UP001528920"/>
    </source>
</evidence>
<dbReference type="RefSeq" id="WP_275110130.1">
    <property type="nucleotide sequence ID" value="NZ_JAKJSC010000002.1"/>
</dbReference>
<dbReference type="InterPro" id="IPR001867">
    <property type="entry name" value="OmpR/PhoB-type_DNA-bd"/>
</dbReference>
<dbReference type="Proteomes" id="UP001528920">
    <property type="component" value="Unassembled WGS sequence"/>
</dbReference>
<dbReference type="CDD" id="cd17574">
    <property type="entry name" value="REC_OmpR"/>
    <property type="match status" value="1"/>
</dbReference>
<evidence type="ECO:0000256" key="2">
    <source>
        <dbReference type="ARBA" id="ARBA00023012"/>
    </source>
</evidence>
<evidence type="ECO:0000256" key="4">
    <source>
        <dbReference type="PROSITE-ProRule" id="PRU00169"/>
    </source>
</evidence>
<dbReference type="Gene3D" id="3.40.50.2300">
    <property type="match status" value="1"/>
</dbReference>
<dbReference type="SUPFAM" id="SSF52172">
    <property type="entry name" value="CheY-like"/>
    <property type="match status" value="1"/>
</dbReference>
<dbReference type="PROSITE" id="PS50110">
    <property type="entry name" value="RESPONSE_REGULATORY"/>
    <property type="match status" value="1"/>
</dbReference>
<dbReference type="InterPro" id="IPR011006">
    <property type="entry name" value="CheY-like_superfamily"/>
</dbReference>
<proteinExistence type="predicted"/>
<feature type="modified residue" description="4-aspartylphosphate" evidence="4">
    <location>
        <position position="53"/>
    </location>
</feature>
<feature type="domain" description="Response regulatory" evidence="6">
    <location>
        <begin position="4"/>
        <end position="118"/>
    </location>
</feature>
<evidence type="ECO:0000256" key="3">
    <source>
        <dbReference type="ARBA" id="ARBA00023125"/>
    </source>
</evidence>
<feature type="domain" description="OmpR/PhoB-type" evidence="7">
    <location>
        <begin position="136"/>
        <end position="233"/>
    </location>
</feature>
<protein>
    <submittedName>
        <fullName evidence="8">Response regulator transcription factor</fullName>
    </submittedName>
</protein>
<dbReference type="InterPro" id="IPR001789">
    <property type="entry name" value="Sig_transdc_resp-reg_receiver"/>
</dbReference>
<dbReference type="SUPFAM" id="SSF46894">
    <property type="entry name" value="C-terminal effector domain of the bipartite response regulators"/>
    <property type="match status" value="1"/>
</dbReference>
<feature type="DNA-binding region" description="OmpR/PhoB-type" evidence="5">
    <location>
        <begin position="136"/>
        <end position="233"/>
    </location>
</feature>
<dbReference type="Pfam" id="PF00486">
    <property type="entry name" value="Trans_reg_C"/>
    <property type="match status" value="1"/>
</dbReference>
<evidence type="ECO:0000259" key="7">
    <source>
        <dbReference type="PROSITE" id="PS51755"/>
    </source>
</evidence>